<evidence type="ECO:0000313" key="1">
    <source>
        <dbReference type="EMBL" id="AIS92063.1"/>
    </source>
</evidence>
<protein>
    <submittedName>
        <fullName evidence="1">Uncharacterized protein</fullName>
    </submittedName>
</protein>
<name>A0A097DAQ4_9BBAC</name>
<sequence length="95" mass="11296">MKIIAYVIVFRPLYVDQQMYYIDHILDKYFVCLHYVHRPIITVAVCEDTQEMRYYNTFCSSAYGSTCAHDIVEVCEIQYVNQMIAMCFGENNHYV</sequence>
<dbReference type="EMBL" id="KX859079">
    <property type="protein sequence ID" value="ARX71403.1"/>
    <property type="molecule type" value="Genomic_DNA"/>
</dbReference>
<evidence type="ECO:0000313" key="3">
    <source>
        <dbReference type="EMBL" id="ARX71533.1"/>
    </source>
</evidence>
<organism evidence="1 6">
    <name type="scientific">Erinnyis ello granulovirus</name>
    <dbReference type="NCBI Taxonomy" id="307444"/>
    <lineage>
        <taxon>Viruses</taxon>
        <taxon>Viruses incertae sedis</taxon>
        <taxon>Naldaviricetes</taxon>
        <taxon>Lefavirales</taxon>
        <taxon>Baculoviridae</taxon>
        <taxon>Betabaculovirus</taxon>
        <taxon>Betabaculovirus erellonis</taxon>
    </lineage>
</organism>
<reference evidence="1 6" key="1">
    <citation type="journal article" date="2014" name="BMC Genomics">
        <title>Genome sequence of Erinnyis ello granulovirus (ErelGV), a natural cassava hornworm pesticide and the first sequenced sphingid-infecting betabaculovirus.</title>
        <authorList>
            <person name="Ardisson-Araujo D.M."/>
            <person name="de Melo F.L."/>
            <person name="Andrade M.D."/>
            <person name="Sihler W."/>
            <person name="Bao S.N."/>
            <person name="Ribeiro B.M."/>
            <person name="de Souza M.L."/>
        </authorList>
    </citation>
    <scope>NUCLEOTIDE SEQUENCE [LARGE SCALE GENOMIC DNA]</scope>
    <source>
        <strain evidence="1">S86</strain>
    </source>
</reference>
<dbReference type="RefSeq" id="YP_009091903.1">
    <property type="nucleotide sequence ID" value="NC_025257.1"/>
</dbReference>
<dbReference type="GeneID" id="20712739"/>
<dbReference type="Proteomes" id="UP000201628">
    <property type="component" value="Segment"/>
</dbReference>
<reference evidence="2" key="3">
    <citation type="submission" date="2016-09" db="EMBL/GenBank/DDBJ databases">
        <title>Genome-wide Diversity of Wild Populations of Erinnyis ello granulovirus (ErelGV).</title>
        <authorList>
            <person name="Brito A.F."/>
            <person name="Melo F.L."/>
            <person name="Ardisson-Araujo D.M.P."/>
            <person name="Sihler W."/>
            <person name="Souza M.L."/>
            <person name="Ribeiro B.M."/>
        </authorList>
    </citation>
    <scope>NUCLEOTIDE SEQUENCE</scope>
    <source>
        <strain evidence="5">ErelGV-00</strain>
        <strain evidence="2">ErelGV-94</strain>
        <strain evidence="3">ErelGV-98</strain>
        <strain evidence="4">ErelGV-99</strain>
    </source>
</reference>
<proteinExistence type="predicted"/>
<dbReference type="EMBL" id="KX859082">
    <property type="protein sequence ID" value="ARX71793.1"/>
    <property type="molecule type" value="Genomic_DNA"/>
</dbReference>
<evidence type="ECO:0000313" key="5">
    <source>
        <dbReference type="EMBL" id="ARX71793.1"/>
    </source>
</evidence>
<dbReference type="EMBL" id="KX859080">
    <property type="protein sequence ID" value="ARX71533.1"/>
    <property type="molecule type" value="Genomic_DNA"/>
</dbReference>
<accession>A0A097DAQ4</accession>
<evidence type="ECO:0000313" key="6">
    <source>
        <dbReference type="Proteomes" id="UP000201628"/>
    </source>
</evidence>
<dbReference type="KEGG" id="vg:20712739"/>
<evidence type="ECO:0000313" key="4">
    <source>
        <dbReference type="EMBL" id="ARX71663.1"/>
    </source>
</evidence>
<dbReference type="EMBL" id="KJ406702">
    <property type="protein sequence ID" value="AIS92063.1"/>
    <property type="molecule type" value="Genomic_DNA"/>
</dbReference>
<dbReference type="OrthoDB" id="28101at10239"/>
<gene>
    <name evidence="2" type="ORF">EREL_064</name>
</gene>
<keyword evidence="6" id="KW-1185">Reference proteome</keyword>
<dbReference type="EMBL" id="KX859081">
    <property type="protein sequence ID" value="ARX71663.1"/>
    <property type="molecule type" value="Genomic_DNA"/>
</dbReference>
<evidence type="ECO:0000313" key="2">
    <source>
        <dbReference type="EMBL" id="ARX71403.1"/>
    </source>
</evidence>
<reference evidence="1" key="2">
    <citation type="submission" date="2014-02" db="EMBL/GenBank/DDBJ databases">
        <authorList>
            <person name="Ardisson-Araujo D.M.P."/>
            <person name="Melo F.L."/>
            <person name="Andrade M.S."/>
            <person name="Sihler W."/>
            <person name="Bao S.N."/>
            <person name="Ribeiro B.M."/>
            <person name="Souza M.L."/>
        </authorList>
    </citation>
    <scope>NUCLEOTIDE SEQUENCE</scope>
    <source>
        <strain evidence="1">S86</strain>
    </source>
</reference>